<name>A0A410WV96_9BACL</name>
<gene>
    <name evidence="3" type="ORF">M5X16_01040</name>
    <name evidence="4" type="ORF">PC41400_12170</name>
</gene>
<dbReference type="EMBL" id="CP026520">
    <property type="protein sequence ID" value="QAV18386.1"/>
    <property type="molecule type" value="Genomic_DNA"/>
</dbReference>
<reference evidence="3 6" key="2">
    <citation type="submission" date="2022-05" db="EMBL/GenBank/DDBJ databases">
        <title>Genome Sequencing of Bee-Associated Microbes.</title>
        <authorList>
            <person name="Dunlap C."/>
        </authorList>
    </citation>
    <scope>NUCLEOTIDE SEQUENCE [LARGE SCALE GENOMIC DNA]</scope>
    <source>
        <strain evidence="3 6">NRRL B-23120</strain>
    </source>
</reference>
<feature type="compositionally biased region" description="Basic and acidic residues" evidence="1">
    <location>
        <begin position="1"/>
        <end position="13"/>
    </location>
</feature>
<keyword evidence="2" id="KW-1133">Transmembrane helix</keyword>
<feature type="region of interest" description="Disordered" evidence="1">
    <location>
        <begin position="1"/>
        <end position="22"/>
    </location>
</feature>
<evidence type="ECO:0000313" key="3">
    <source>
        <dbReference type="EMBL" id="MCY9594363.1"/>
    </source>
</evidence>
<dbReference type="AlphaFoldDB" id="A0A410WV96"/>
<keyword evidence="6" id="KW-1185">Reference proteome</keyword>
<feature type="transmembrane region" description="Helical" evidence="2">
    <location>
        <begin position="63"/>
        <end position="85"/>
    </location>
</feature>
<dbReference type="RefSeq" id="WP_042228351.1">
    <property type="nucleotide sequence ID" value="NZ_CP026520.1"/>
</dbReference>
<reference evidence="4 5" key="1">
    <citation type="submission" date="2018-01" db="EMBL/GenBank/DDBJ databases">
        <title>The whole genome sequencing and assembly of Paenibacillus chitinolyticus KCCM 41400 strain.</title>
        <authorList>
            <person name="Kim J.-Y."/>
            <person name="Park M.-K."/>
            <person name="Lee Y.-J."/>
            <person name="Yi H."/>
            <person name="Bahn Y.-S."/>
            <person name="Kim J.F."/>
            <person name="Lee D.-W."/>
        </authorList>
    </citation>
    <scope>NUCLEOTIDE SEQUENCE [LARGE SCALE GENOMIC DNA]</scope>
    <source>
        <strain evidence="4 5">KCCM 41400</strain>
    </source>
</reference>
<dbReference type="Proteomes" id="UP001527202">
    <property type="component" value="Unassembled WGS sequence"/>
</dbReference>
<dbReference type="KEGG" id="pchi:PC41400_12170"/>
<evidence type="ECO:0000256" key="2">
    <source>
        <dbReference type="SAM" id="Phobius"/>
    </source>
</evidence>
<dbReference type="GeneID" id="95375566"/>
<keyword evidence="2" id="KW-0812">Transmembrane</keyword>
<proteinExistence type="predicted"/>
<dbReference type="InterPro" id="IPR043723">
    <property type="entry name" value="DUF5665"/>
</dbReference>
<organism evidence="4 5">
    <name type="scientific">Paenibacillus chitinolyticus</name>
    <dbReference type="NCBI Taxonomy" id="79263"/>
    <lineage>
        <taxon>Bacteria</taxon>
        <taxon>Bacillati</taxon>
        <taxon>Bacillota</taxon>
        <taxon>Bacilli</taxon>
        <taxon>Bacillales</taxon>
        <taxon>Paenibacillaceae</taxon>
        <taxon>Paenibacillus</taxon>
    </lineage>
</organism>
<evidence type="ECO:0000313" key="6">
    <source>
        <dbReference type="Proteomes" id="UP001527202"/>
    </source>
</evidence>
<evidence type="ECO:0000256" key="1">
    <source>
        <dbReference type="SAM" id="MobiDB-lite"/>
    </source>
</evidence>
<dbReference type="Pfam" id="PF18910">
    <property type="entry name" value="DUF5665"/>
    <property type="match status" value="1"/>
</dbReference>
<keyword evidence="2" id="KW-0472">Membrane</keyword>
<evidence type="ECO:0000313" key="4">
    <source>
        <dbReference type="EMBL" id="QAV18386.1"/>
    </source>
</evidence>
<evidence type="ECO:0000313" key="5">
    <source>
        <dbReference type="Proteomes" id="UP000288943"/>
    </source>
</evidence>
<protein>
    <submittedName>
        <fullName evidence="3">DUF5665 domain-containing protein</fullName>
    </submittedName>
</protein>
<dbReference type="Proteomes" id="UP000288943">
    <property type="component" value="Chromosome"/>
</dbReference>
<dbReference type="EMBL" id="JAMDMJ010000001">
    <property type="protein sequence ID" value="MCY9594363.1"/>
    <property type="molecule type" value="Genomic_DNA"/>
</dbReference>
<sequence>MRHSSPTRERRVPGEVPIPSQEPSRKELALERLATILERSEYKDVLENYLNPRKRIITNFTAGLARGLGLTIGTTVVVALLGWIVSQFLSMPIIGEFIAKLVSYVDMYK</sequence>
<dbReference type="OrthoDB" id="1634137at2"/>
<accession>A0A410WV96</accession>